<dbReference type="PROSITE" id="PS50216">
    <property type="entry name" value="DHHC"/>
    <property type="match status" value="1"/>
</dbReference>
<comment type="catalytic activity">
    <reaction evidence="9 10">
        <text>L-cysteinyl-[protein] + hexadecanoyl-CoA = S-hexadecanoyl-L-cysteinyl-[protein] + CoA</text>
        <dbReference type="Rhea" id="RHEA:36683"/>
        <dbReference type="Rhea" id="RHEA-COMP:10131"/>
        <dbReference type="Rhea" id="RHEA-COMP:11032"/>
        <dbReference type="ChEBI" id="CHEBI:29950"/>
        <dbReference type="ChEBI" id="CHEBI:57287"/>
        <dbReference type="ChEBI" id="CHEBI:57379"/>
        <dbReference type="ChEBI" id="CHEBI:74151"/>
        <dbReference type="EC" id="2.3.1.225"/>
    </reaction>
</comment>
<feature type="transmembrane region" description="Helical" evidence="10">
    <location>
        <begin position="170"/>
        <end position="193"/>
    </location>
</feature>
<dbReference type="AlphaFoldDB" id="A0A507E792"/>
<evidence type="ECO:0000256" key="4">
    <source>
        <dbReference type="ARBA" id="ARBA00022989"/>
    </source>
</evidence>
<comment type="domain">
    <text evidence="10">The DHHC domain is required for palmitoyltransferase activity.</text>
</comment>
<dbReference type="EMBL" id="QEAQ01000021">
    <property type="protein sequence ID" value="TPX59772.1"/>
    <property type="molecule type" value="Genomic_DNA"/>
</dbReference>
<evidence type="ECO:0000256" key="8">
    <source>
        <dbReference type="ARBA" id="ARBA00023315"/>
    </source>
</evidence>
<sequence length="318" mass="36273">MAILYQSSLVRLETCLASSFNNFVYFAGPAFILVAVSLVSLVAYVYFTVNIPYLFPTNDGWQQPLRLVTVVWSVYMLVCIAFHYYMAVTVDPGRPPKEMSGDGEDNVADPNSELLFELRSEPNQSDYGPGSEQPPPARSRRICKKCRHPKPDRTHHCSVCRRVGHHNHRYFYLFLLYMFAVSTYYSAISIRMFRREILNLGTFTWPHEQARMGFVFSFVLAVAMALAMGAFLAWHSFLIATAQTTIEYYSNQVAQLVARSTGEFLLYCLWIYDRVLILLPGPAPAVRSRHYAELSCVFQHRITSVVDSADPATRTSKR</sequence>
<feature type="transmembrane region" description="Helical" evidence="10">
    <location>
        <begin position="213"/>
        <end position="234"/>
    </location>
</feature>
<evidence type="ECO:0000256" key="1">
    <source>
        <dbReference type="ARBA" id="ARBA00004141"/>
    </source>
</evidence>
<feature type="transmembrane region" description="Helical" evidence="10">
    <location>
        <begin position="23"/>
        <end position="47"/>
    </location>
</feature>
<dbReference type="Proteomes" id="UP000318582">
    <property type="component" value="Unassembled WGS sequence"/>
</dbReference>
<dbReference type="InterPro" id="IPR001594">
    <property type="entry name" value="Palmitoyltrfase_DHHC"/>
</dbReference>
<feature type="domain" description="Palmitoyltransferase DHHC" evidence="11">
    <location>
        <begin position="139"/>
        <end position="251"/>
    </location>
</feature>
<dbReference type="PANTHER" id="PTHR12246">
    <property type="entry name" value="PALMITOYLTRANSFERASE ZDHHC16"/>
    <property type="match status" value="1"/>
</dbReference>
<evidence type="ECO:0000256" key="3">
    <source>
        <dbReference type="ARBA" id="ARBA00022692"/>
    </source>
</evidence>
<dbReference type="InterPro" id="IPR039859">
    <property type="entry name" value="PFA4/ZDH16/20/ERF2-like"/>
</dbReference>
<dbReference type="Pfam" id="PF01529">
    <property type="entry name" value="DHHC"/>
    <property type="match status" value="1"/>
</dbReference>
<keyword evidence="4 10" id="KW-1133">Transmembrane helix</keyword>
<proteinExistence type="inferred from homology"/>
<keyword evidence="5 10" id="KW-0472">Membrane</keyword>
<keyword evidence="13" id="KW-1185">Reference proteome</keyword>
<evidence type="ECO:0000313" key="12">
    <source>
        <dbReference type="EMBL" id="TPX59772.1"/>
    </source>
</evidence>
<keyword evidence="3 10" id="KW-0812">Transmembrane</keyword>
<comment type="caution">
    <text evidence="12">The sequence shown here is derived from an EMBL/GenBank/DDBJ whole genome shotgun (WGS) entry which is preliminary data.</text>
</comment>
<comment type="similarity">
    <text evidence="10">Belongs to the DHHC palmitoyltransferase family.</text>
</comment>
<keyword evidence="8 10" id="KW-0012">Acyltransferase</keyword>
<evidence type="ECO:0000256" key="7">
    <source>
        <dbReference type="ARBA" id="ARBA00023288"/>
    </source>
</evidence>
<gene>
    <name evidence="12" type="ORF">PhCBS80983_g02182</name>
</gene>
<name>A0A507E792_9FUNG</name>
<dbReference type="GO" id="GO:0016020">
    <property type="term" value="C:membrane"/>
    <property type="evidence" value="ECO:0007669"/>
    <property type="project" value="UniProtKB-SubCell"/>
</dbReference>
<dbReference type="GO" id="GO:0019706">
    <property type="term" value="F:protein-cysteine S-palmitoyltransferase activity"/>
    <property type="evidence" value="ECO:0007669"/>
    <property type="project" value="UniProtKB-EC"/>
</dbReference>
<accession>A0A507E792</accession>
<dbReference type="EC" id="2.3.1.225" evidence="10"/>
<feature type="transmembrane region" description="Helical" evidence="10">
    <location>
        <begin position="67"/>
        <end position="87"/>
    </location>
</feature>
<evidence type="ECO:0000256" key="10">
    <source>
        <dbReference type="RuleBase" id="RU079119"/>
    </source>
</evidence>
<evidence type="ECO:0000256" key="2">
    <source>
        <dbReference type="ARBA" id="ARBA00022679"/>
    </source>
</evidence>
<keyword evidence="7" id="KW-0449">Lipoprotein</keyword>
<evidence type="ECO:0000256" key="9">
    <source>
        <dbReference type="ARBA" id="ARBA00048048"/>
    </source>
</evidence>
<dbReference type="STRING" id="109895.A0A507E792"/>
<evidence type="ECO:0000259" key="11">
    <source>
        <dbReference type="Pfam" id="PF01529"/>
    </source>
</evidence>
<keyword evidence="2 10" id="KW-0808">Transferase</keyword>
<evidence type="ECO:0000256" key="5">
    <source>
        <dbReference type="ARBA" id="ARBA00023136"/>
    </source>
</evidence>
<evidence type="ECO:0000256" key="6">
    <source>
        <dbReference type="ARBA" id="ARBA00023139"/>
    </source>
</evidence>
<organism evidence="12 13">
    <name type="scientific">Powellomyces hirtus</name>
    <dbReference type="NCBI Taxonomy" id="109895"/>
    <lineage>
        <taxon>Eukaryota</taxon>
        <taxon>Fungi</taxon>
        <taxon>Fungi incertae sedis</taxon>
        <taxon>Chytridiomycota</taxon>
        <taxon>Chytridiomycota incertae sedis</taxon>
        <taxon>Chytridiomycetes</taxon>
        <taxon>Spizellomycetales</taxon>
        <taxon>Powellomycetaceae</taxon>
        <taxon>Powellomyces</taxon>
    </lineage>
</organism>
<protein>
    <recommendedName>
        <fullName evidence="10">Palmitoyltransferase</fullName>
        <ecNumber evidence="10">2.3.1.225</ecNumber>
    </recommendedName>
</protein>
<evidence type="ECO:0000313" key="13">
    <source>
        <dbReference type="Proteomes" id="UP000318582"/>
    </source>
</evidence>
<reference evidence="12 13" key="1">
    <citation type="journal article" date="2019" name="Sci. Rep.">
        <title>Comparative genomics of chytrid fungi reveal insights into the obligate biotrophic and pathogenic lifestyle of Synchytrium endobioticum.</title>
        <authorList>
            <person name="van de Vossenberg B.T.L.H."/>
            <person name="Warris S."/>
            <person name="Nguyen H.D.T."/>
            <person name="van Gent-Pelzer M.P.E."/>
            <person name="Joly D.L."/>
            <person name="van de Geest H.C."/>
            <person name="Bonants P.J.M."/>
            <person name="Smith D.S."/>
            <person name="Levesque C.A."/>
            <person name="van der Lee T.A.J."/>
        </authorList>
    </citation>
    <scope>NUCLEOTIDE SEQUENCE [LARGE SCALE GENOMIC DNA]</scope>
    <source>
        <strain evidence="12 13">CBS 809.83</strain>
    </source>
</reference>
<comment type="subcellular location">
    <subcellularLocation>
        <location evidence="1">Membrane</location>
        <topology evidence="1">Multi-pass membrane protein</topology>
    </subcellularLocation>
</comment>
<keyword evidence="6" id="KW-0564">Palmitate</keyword>